<dbReference type="InterPro" id="IPR045005">
    <property type="entry name" value="BPM1-6"/>
</dbReference>
<accession>A0A3B6MZ19</accession>
<dbReference type="Pfam" id="PF00651">
    <property type="entry name" value="BTB"/>
    <property type="match status" value="1"/>
</dbReference>
<dbReference type="PROSITE" id="PS50097">
    <property type="entry name" value="BTB"/>
    <property type="match status" value="1"/>
</dbReference>
<dbReference type="SUPFAM" id="SSF49599">
    <property type="entry name" value="TRAF domain-like"/>
    <property type="match status" value="2"/>
</dbReference>
<reference evidence="6" key="1">
    <citation type="submission" date="2018-08" db="EMBL/GenBank/DDBJ databases">
        <authorList>
            <person name="Rossello M."/>
        </authorList>
    </citation>
    <scope>NUCLEOTIDE SEQUENCE [LARGE SCALE GENOMIC DNA]</scope>
    <source>
        <strain evidence="6">cv. Chinese Spring</strain>
    </source>
</reference>
<comment type="similarity">
    <text evidence="2">Belongs to the Tdpoz family.</text>
</comment>
<dbReference type="Gene3D" id="6.10.250.3030">
    <property type="match status" value="1"/>
</dbReference>
<dbReference type="AlphaFoldDB" id="A0A3B6MZ19"/>
<evidence type="ECO:0000313" key="6">
    <source>
        <dbReference type="EnsemblPlants" id="TraesCS5D02G391400.1"/>
    </source>
</evidence>
<dbReference type="CDD" id="cd00121">
    <property type="entry name" value="MATH"/>
    <property type="match status" value="1"/>
</dbReference>
<keyword evidence="3" id="KW-0812">Transmembrane</keyword>
<reference evidence="6" key="2">
    <citation type="submission" date="2018-10" db="UniProtKB">
        <authorList>
            <consortium name="EnsemblPlants"/>
        </authorList>
    </citation>
    <scope>IDENTIFICATION</scope>
</reference>
<evidence type="ECO:0000256" key="3">
    <source>
        <dbReference type="SAM" id="Phobius"/>
    </source>
</evidence>
<dbReference type="Gene3D" id="2.60.210.10">
    <property type="entry name" value="Apoptosis, Tumor Necrosis Factor Receptor Associated Protein 2, Chain A"/>
    <property type="match status" value="2"/>
</dbReference>
<evidence type="ECO:0000259" key="5">
    <source>
        <dbReference type="PROSITE" id="PS50144"/>
    </source>
</evidence>
<dbReference type="Proteomes" id="UP000019116">
    <property type="component" value="Chromosome 5D"/>
</dbReference>
<keyword evidence="3" id="KW-0472">Membrane</keyword>
<dbReference type="PANTHER" id="PTHR26379:SF478">
    <property type="entry name" value="BTB DOMAIN-CONTAINING PROTEIN"/>
    <property type="match status" value="1"/>
</dbReference>
<dbReference type="Gramene" id="TraesWEE_scaffold_053911_01G000200.1">
    <property type="protein sequence ID" value="TraesWEE_scaffold_053911_01G000200.1"/>
    <property type="gene ID" value="TraesWEE_scaffold_053911_01G000200"/>
</dbReference>
<dbReference type="Gramene" id="TraesCS5D03G0875800.1">
    <property type="protein sequence ID" value="TraesCS5D03G0875800.1.CDS"/>
    <property type="gene ID" value="TraesCS5D03G0875800"/>
</dbReference>
<dbReference type="InterPro" id="IPR008974">
    <property type="entry name" value="TRAF-like"/>
</dbReference>
<comment type="pathway">
    <text evidence="1">Protein modification; protein ubiquitination.</text>
</comment>
<dbReference type="SUPFAM" id="SSF54695">
    <property type="entry name" value="POZ domain"/>
    <property type="match status" value="1"/>
</dbReference>
<dbReference type="OrthoDB" id="6359816at2759"/>
<feature type="transmembrane region" description="Helical" evidence="3">
    <location>
        <begin position="128"/>
        <end position="150"/>
    </location>
</feature>
<dbReference type="PANTHER" id="PTHR26379">
    <property type="entry name" value="BTB/POZ AND MATH DOMAIN-CONTAINING PROTEIN 1"/>
    <property type="match status" value="1"/>
</dbReference>
<dbReference type="PROSITE" id="PS50144">
    <property type="entry name" value="MATH"/>
    <property type="match status" value="1"/>
</dbReference>
<dbReference type="SMR" id="A0A3B6MZ19"/>
<dbReference type="Gramene" id="TraesCS5D02G391400.1">
    <property type="protein sequence ID" value="TraesCS5D02G391400.1"/>
    <property type="gene ID" value="TraesCS5D02G391400"/>
</dbReference>
<protein>
    <recommendedName>
        <fullName evidence="8">BTB domain-containing protein</fullName>
    </recommendedName>
</protein>
<dbReference type="Gramene" id="TraesCAD_scaffold_051267_01G000200.1">
    <property type="protein sequence ID" value="TraesCAD_scaffold_051267_01G000200.1"/>
    <property type="gene ID" value="TraesCAD_scaffold_051267_01G000200"/>
</dbReference>
<dbReference type="Pfam" id="PF24570">
    <property type="entry name" value="BACK_BPM_SPOP"/>
    <property type="match status" value="1"/>
</dbReference>
<dbReference type="Pfam" id="PF22486">
    <property type="entry name" value="MATH_2"/>
    <property type="match status" value="2"/>
</dbReference>
<dbReference type="InterPro" id="IPR000210">
    <property type="entry name" value="BTB/POZ_dom"/>
</dbReference>
<dbReference type="Gramene" id="TraesKAR5D01G0334640.1">
    <property type="protein sequence ID" value="cds.TraesKAR5D01G0334640.1"/>
    <property type="gene ID" value="TraesKAR5D01G0334640"/>
</dbReference>
<organism evidence="6">
    <name type="scientific">Triticum aestivum</name>
    <name type="common">Wheat</name>
    <dbReference type="NCBI Taxonomy" id="4565"/>
    <lineage>
        <taxon>Eukaryota</taxon>
        <taxon>Viridiplantae</taxon>
        <taxon>Streptophyta</taxon>
        <taxon>Embryophyta</taxon>
        <taxon>Tracheophyta</taxon>
        <taxon>Spermatophyta</taxon>
        <taxon>Magnoliopsida</taxon>
        <taxon>Liliopsida</taxon>
        <taxon>Poales</taxon>
        <taxon>Poaceae</taxon>
        <taxon>BOP clade</taxon>
        <taxon>Pooideae</taxon>
        <taxon>Triticodae</taxon>
        <taxon>Triticeae</taxon>
        <taxon>Triticinae</taxon>
        <taxon>Triticum</taxon>
    </lineage>
</organism>
<dbReference type="CDD" id="cd18280">
    <property type="entry name" value="BTB_POZ_BPM_plant"/>
    <property type="match status" value="1"/>
</dbReference>
<dbReference type="EnsemblPlants" id="TraesCS5D02G391400.1">
    <property type="protein sequence ID" value="TraesCS5D02G391400.1"/>
    <property type="gene ID" value="TraesCS5D02G391400"/>
</dbReference>
<dbReference type="InterPro" id="IPR056423">
    <property type="entry name" value="BACK_BPM_SPOP"/>
</dbReference>
<dbReference type="Gene3D" id="3.30.710.10">
    <property type="entry name" value="Potassium Channel Kv1.1, Chain A"/>
    <property type="match status" value="1"/>
</dbReference>
<feature type="domain" description="MATH" evidence="5">
    <location>
        <begin position="26"/>
        <end position="217"/>
    </location>
</feature>
<proteinExistence type="inferred from homology"/>
<dbReference type="Gramene" id="TraesCLE_scaffold_072421_01G000200.1">
    <property type="protein sequence ID" value="TraesCLE_scaffold_072421_01G000200.1"/>
    <property type="gene ID" value="TraesCLE_scaffold_072421_01G000200"/>
</dbReference>
<evidence type="ECO:0000256" key="1">
    <source>
        <dbReference type="ARBA" id="ARBA00004906"/>
    </source>
</evidence>
<dbReference type="InterPro" id="IPR002083">
    <property type="entry name" value="MATH/TRAF_dom"/>
</dbReference>
<dbReference type="InterPro" id="IPR011333">
    <property type="entry name" value="SKP1/BTB/POZ_sf"/>
</dbReference>
<dbReference type="Gramene" id="TraesROB_scaffold_045499_01G000200.1">
    <property type="protein sequence ID" value="TraesROB_scaffold_045499_01G000200.1"/>
    <property type="gene ID" value="TraesROB_scaffold_045499_01G000200"/>
</dbReference>
<feature type="domain" description="BTB" evidence="4">
    <location>
        <begin position="252"/>
        <end position="320"/>
    </location>
</feature>
<evidence type="ECO:0000256" key="2">
    <source>
        <dbReference type="ARBA" id="ARBA00010846"/>
    </source>
</evidence>
<evidence type="ECO:0008006" key="8">
    <source>
        <dbReference type="Google" id="ProtNLM"/>
    </source>
</evidence>
<dbReference type="STRING" id="4565.A0A3B6MZ19"/>
<dbReference type="GO" id="GO:0016567">
    <property type="term" value="P:protein ubiquitination"/>
    <property type="evidence" value="ECO:0007669"/>
    <property type="project" value="InterPro"/>
</dbReference>
<evidence type="ECO:0000259" key="4">
    <source>
        <dbReference type="PROSITE" id="PS50097"/>
    </source>
</evidence>
<dbReference type="SMART" id="SM00225">
    <property type="entry name" value="BTB"/>
    <property type="match status" value="1"/>
</dbReference>
<name>A0A3B6MZ19_WHEAT</name>
<evidence type="ECO:0000313" key="7">
    <source>
        <dbReference type="Proteomes" id="UP000019116"/>
    </source>
</evidence>
<sequence length="400" mass="43723">MPTSSHVGGDGLPPGSASSIISGVVSGYHLLKIVGYSGTKEVPNGKRVDSCPFQVGGRTWHVSYYPNGSGSEYIDYIGLCLCLNDTVGKAETVKAKFKFSLLDQHGKAVPSYTWTCETRDFSVKKSRAILSSGTVCLSLYSLIAGIFVAGEAEIVKAKFMFSLLDQHGKPVPSYTGTSDTREFSMHKGHGFGGFMKRVQLEESEHLQDDSFTVKVDVTIMSEFHTQETPSILVPPSDLHRHLGVLLSSKAGVDVKFQVGGETFSAHRLVLAARSPIFRAEFFGQMREGTTTEAIRIDDMEAPVFNALLTFMYTDALPDMKQEEEYAMAQHLLVAADKYNLERLKLICEDKLCNRIDTSSVATILALAEQRQCHELKAACLVFLSSPTNLGAAMESEGSSF</sequence>
<keyword evidence="3" id="KW-1133">Transmembrane helix</keyword>
<keyword evidence="7" id="KW-1185">Reference proteome</keyword>